<dbReference type="Proteomes" id="UP001163603">
    <property type="component" value="Chromosome 2"/>
</dbReference>
<comment type="caution">
    <text evidence="1">The sequence shown here is derived from an EMBL/GenBank/DDBJ whole genome shotgun (WGS) entry which is preliminary data.</text>
</comment>
<sequence length="267" mass="29132">MTPCGNTNVSNGNRTDPNWNSASNPSYAELDEMSIYFPPPESLVAETTNGDSSKTPCGNNDVSNSNRRDPNWNFASNLSSISCQEQDASCCSEVGILSGTIDDIELIRNHSDYLDSTLSSIIDNVEGDERNGDENTSLESISEAVKQNNKRKRCTEPSGERQDVASISCQQDGCKKSEASSGSYSEYLLEVSDGEDVTLACFLRNELKKRKLKAAEAGSSSESLLLSKSVDKHSNEDQMPAHMQNGKAETYTNGGTLRWTSDETDEH</sequence>
<name>A0ACC0ZD58_9ROSI</name>
<dbReference type="EMBL" id="CM047737">
    <property type="protein sequence ID" value="KAJ0049123.1"/>
    <property type="molecule type" value="Genomic_DNA"/>
</dbReference>
<protein>
    <submittedName>
        <fullName evidence="1">Uncharacterized protein</fullName>
    </submittedName>
</protein>
<evidence type="ECO:0000313" key="1">
    <source>
        <dbReference type="EMBL" id="KAJ0049123.1"/>
    </source>
</evidence>
<reference evidence="2" key="1">
    <citation type="journal article" date="2023" name="G3 (Bethesda)">
        <title>Genome assembly and association tests identify interacting loci associated with vigor, precocity, and sex in interspecific pistachio rootstocks.</title>
        <authorList>
            <person name="Palmer W."/>
            <person name="Jacygrad E."/>
            <person name="Sagayaradj S."/>
            <person name="Cavanaugh K."/>
            <person name="Han R."/>
            <person name="Bertier L."/>
            <person name="Beede B."/>
            <person name="Kafkas S."/>
            <person name="Golino D."/>
            <person name="Preece J."/>
            <person name="Michelmore R."/>
        </authorList>
    </citation>
    <scope>NUCLEOTIDE SEQUENCE [LARGE SCALE GENOMIC DNA]</scope>
</reference>
<gene>
    <name evidence="1" type="ORF">Pint_16992</name>
</gene>
<evidence type="ECO:0000313" key="2">
    <source>
        <dbReference type="Proteomes" id="UP001163603"/>
    </source>
</evidence>
<accession>A0ACC0ZD58</accession>
<keyword evidence="2" id="KW-1185">Reference proteome</keyword>
<proteinExistence type="predicted"/>
<organism evidence="1 2">
    <name type="scientific">Pistacia integerrima</name>
    <dbReference type="NCBI Taxonomy" id="434235"/>
    <lineage>
        <taxon>Eukaryota</taxon>
        <taxon>Viridiplantae</taxon>
        <taxon>Streptophyta</taxon>
        <taxon>Embryophyta</taxon>
        <taxon>Tracheophyta</taxon>
        <taxon>Spermatophyta</taxon>
        <taxon>Magnoliopsida</taxon>
        <taxon>eudicotyledons</taxon>
        <taxon>Gunneridae</taxon>
        <taxon>Pentapetalae</taxon>
        <taxon>rosids</taxon>
        <taxon>malvids</taxon>
        <taxon>Sapindales</taxon>
        <taxon>Anacardiaceae</taxon>
        <taxon>Pistacia</taxon>
    </lineage>
</organism>